<feature type="transmembrane region" description="Helical" evidence="5">
    <location>
        <begin position="77"/>
        <end position="100"/>
    </location>
</feature>
<reference evidence="8 9" key="1">
    <citation type="submission" date="2019-08" db="EMBL/GenBank/DDBJ databases">
        <title>Archaea genome.</title>
        <authorList>
            <person name="Kajale S."/>
            <person name="Shouche Y."/>
            <person name="Deshpande N."/>
            <person name="Sharma A."/>
        </authorList>
    </citation>
    <scope>NUCLEOTIDE SEQUENCE [LARGE SCALE GENOMIC DNA]</scope>
    <source>
        <strain evidence="8 9">ESP3B_9</strain>
    </source>
</reference>
<dbReference type="InterPro" id="IPR003660">
    <property type="entry name" value="HAMP_dom"/>
</dbReference>
<protein>
    <submittedName>
        <fullName evidence="8">HAMP domain-containing protein</fullName>
    </submittedName>
</protein>
<dbReference type="SUPFAM" id="SSF158472">
    <property type="entry name" value="HAMP domain-like"/>
    <property type="match status" value="1"/>
</dbReference>
<comment type="caution">
    <text evidence="8">The sequence shown here is derived from an EMBL/GenBank/DDBJ whole genome shotgun (WGS) entry which is preliminary data.</text>
</comment>
<keyword evidence="5" id="KW-0812">Transmembrane</keyword>
<evidence type="ECO:0000313" key="8">
    <source>
        <dbReference type="EMBL" id="TYT63533.1"/>
    </source>
</evidence>
<evidence type="ECO:0000256" key="2">
    <source>
        <dbReference type="ARBA" id="ARBA00029447"/>
    </source>
</evidence>
<dbReference type="RefSeq" id="WP_149080000.1">
    <property type="nucleotide sequence ID" value="NZ_VTAW01000002.1"/>
</dbReference>
<evidence type="ECO:0000259" key="7">
    <source>
        <dbReference type="PROSITE" id="PS50885"/>
    </source>
</evidence>
<accession>A0A5D5AR85</accession>
<feature type="domain" description="Methyl-accepting transducer" evidence="6">
    <location>
        <begin position="287"/>
        <end position="523"/>
    </location>
</feature>
<dbReference type="PROSITE" id="PS50885">
    <property type="entry name" value="HAMP"/>
    <property type="match status" value="2"/>
</dbReference>
<proteinExistence type="inferred from homology"/>
<dbReference type="Proteomes" id="UP000324104">
    <property type="component" value="Unassembled WGS sequence"/>
</dbReference>
<keyword evidence="9" id="KW-1185">Reference proteome</keyword>
<gene>
    <name evidence="8" type="ORF">FYC77_02855</name>
</gene>
<evidence type="ECO:0000313" key="9">
    <source>
        <dbReference type="Proteomes" id="UP000324104"/>
    </source>
</evidence>
<feature type="domain" description="HAMP" evidence="7">
    <location>
        <begin position="215"/>
        <end position="268"/>
    </location>
</feature>
<name>A0A5D5AR85_9EURY</name>
<dbReference type="Pfam" id="PF00015">
    <property type="entry name" value="MCPsignal"/>
    <property type="match status" value="1"/>
</dbReference>
<organism evidence="8 9">
    <name type="scientific">Natrialba swarupiae</name>
    <dbReference type="NCBI Taxonomy" id="2448032"/>
    <lineage>
        <taxon>Archaea</taxon>
        <taxon>Methanobacteriati</taxon>
        <taxon>Methanobacteriota</taxon>
        <taxon>Stenosarchaea group</taxon>
        <taxon>Halobacteria</taxon>
        <taxon>Halobacteriales</taxon>
        <taxon>Natrialbaceae</taxon>
        <taxon>Natrialba</taxon>
    </lineage>
</organism>
<comment type="similarity">
    <text evidence="2">Belongs to the methyl-accepting chemotaxis (MCP) protein family.</text>
</comment>
<feature type="domain" description="HAMP" evidence="7">
    <location>
        <begin position="102"/>
        <end position="155"/>
    </location>
</feature>
<dbReference type="SMART" id="SM00304">
    <property type="entry name" value="HAMP"/>
    <property type="match status" value="3"/>
</dbReference>
<dbReference type="InterPro" id="IPR004089">
    <property type="entry name" value="MCPsignal_dom"/>
</dbReference>
<keyword evidence="4" id="KW-0175">Coiled coil</keyword>
<dbReference type="EMBL" id="VTAW01000002">
    <property type="protein sequence ID" value="TYT63533.1"/>
    <property type="molecule type" value="Genomic_DNA"/>
</dbReference>
<evidence type="ECO:0000256" key="3">
    <source>
        <dbReference type="PROSITE-ProRule" id="PRU00284"/>
    </source>
</evidence>
<dbReference type="GO" id="GO:0007165">
    <property type="term" value="P:signal transduction"/>
    <property type="evidence" value="ECO:0007669"/>
    <property type="project" value="UniProtKB-KW"/>
</dbReference>
<dbReference type="AlphaFoldDB" id="A0A5D5AR85"/>
<dbReference type="CDD" id="cd11386">
    <property type="entry name" value="MCP_signal"/>
    <property type="match status" value="1"/>
</dbReference>
<evidence type="ECO:0000259" key="6">
    <source>
        <dbReference type="PROSITE" id="PS50111"/>
    </source>
</evidence>
<dbReference type="PROSITE" id="PS50111">
    <property type="entry name" value="CHEMOTAXIS_TRANSDUC_2"/>
    <property type="match status" value="1"/>
</dbReference>
<dbReference type="Gene3D" id="6.10.340.10">
    <property type="match status" value="1"/>
</dbReference>
<dbReference type="CDD" id="cd06225">
    <property type="entry name" value="HAMP"/>
    <property type="match status" value="1"/>
</dbReference>
<evidence type="ECO:0000256" key="1">
    <source>
        <dbReference type="ARBA" id="ARBA00023224"/>
    </source>
</evidence>
<keyword evidence="1 3" id="KW-0807">Transducer</keyword>
<dbReference type="PANTHER" id="PTHR32089">
    <property type="entry name" value="METHYL-ACCEPTING CHEMOTAXIS PROTEIN MCPB"/>
    <property type="match status" value="1"/>
</dbReference>
<dbReference type="PANTHER" id="PTHR32089:SF112">
    <property type="entry name" value="LYSOZYME-LIKE PROTEIN-RELATED"/>
    <property type="match status" value="1"/>
</dbReference>
<evidence type="ECO:0000256" key="5">
    <source>
        <dbReference type="SAM" id="Phobius"/>
    </source>
</evidence>
<feature type="coiled-coil region" evidence="4">
    <location>
        <begin position="189"/>
        <end position="227"/>
    </location>
</feature>
<dbReference type="Gene3D" id="1.10.287.950">
    <property type="entry name" value="Methyl-accepting chemotaxis protein"/>
    <property type="match status" value="1"/>
</dbReference>
<keyword evidence="5" id="KW-0472">Membrane</keyword>
<sequence length="575" mass="62368">MSTASSELDGFDGRTTSIRERYETALWGVMERIGIAESLERKIMAAVFLQFLSTLAVFALPLAFLGPREAIAVFPTAQIVLTGLVFALSVVAFVNTLLIARRDIVGPILSLRTAADAIASGRLDDRPERTDQSDEIGDLQRSFDSMHAHLRTVAAQADALACEEFDADVLDERVPGEFGDSLEAMQTGLQDRIGELEESRQQIDRQRERVEQRNATLEADAERIRAVLDRCRQGDFTRRVTAESDHDAMNEIADGLNETLDDIEGTLHGIQTLALEVEDVGREVSQSVRQIEAASEDVSQSAEEISIATDEQNDRFEDVLGEMSDLSATIEEIAATADGVADVSAAATKRAQAGRETATDALDELDRIERRAGEIVDRIETLEDDLSEVGDIVDVIDGIAEETNLLAINASVEAARAGADGKRFAVVATEVRSLAEETSDATDDVDAVVGDVQSSAGRALEEIRTMRREVVEGVETIEESLDALTEIADRVQDANEGIQSIDDATDEQARSSQQVVTMVDTATERSERTLKETSSVAAAVEEQTATIADIAGAAESLSERATELSDRLEEFTVEE</sequence>
<keyword evidence="5" id="KW-1133">Transmembrane helix</keyword>
<dbReference type="GO" id="GO:0016020">
    <property type="term" value="C:membrane"/>
    <property type="evidence" value="ECO:0007669"/>
    <property type="project" value="InterPro"/>
</dbReference>
<dbReference type="Pfam" id="PF00672">
    <property type="entry name" value="HAMP"/>
    <property type="match status" value="1"/>
</dbReference>
<dbReference type="SUPFAM" id="SSF58104">
    <property type="entry name" value="Methyl-accepting chemotaxis protein (MCP) signaling domain"/>
    <property type="match status" value="1"/>
</dbReference>
<evidence type="ECO:0000256" key="4">
    <source>
        <dbReference type="SAM" id="Coils"/>
    </source>
</evidence>
<feature type="transmembrane region" description="Helical" evidence="5">
    <location>
        <begin position="43"/>
        <end position="65"/>
    </location>
</feature>
<dbReference type="SMART" id="SM00283">
    <property type="entry name" value="MA"/>
    <property type="match status" value="1"/>
</dbReference>